<proteinExistence type="predicted"/>
<feature type="compositionally biased region" description="Pro residues" evidence="6">
    <location>
        <begin position="401"/>
        <end position="411"/>
    </location>
</feature>
<keyword evidence="4 7" id="KW-1133">Transmembrane helix</keyword>
<keyword evidence="10" id="KW-1185">Reference proteome</keyword>
<dbReference type="InterPro" id="IPR020846">
    <property type="entry name" value="MFS_dom"/>
</dbReference>
<dbReference type="SUPFAM" id="SSF103473">
    <property type="entry name" value="MFS general substrate transporter"/>
    <property type="match status" value="1"/>
</dbReference>
<dbReference type="PANTHER" id="PTHR43124:SF3">
    <property type="entry name" value="CHLORAMPHENICOL EFFLUX PUMP RV0191"/>
    <property type="match status" value="1"/>
</dbReference>
<dbReference type="CDD" id="cd17473">
    <property type="entry name" value="MFS_arabinose_efflux_permease_like"/>
    <property type="match status" value="1"/>
</dbReference>
<feature type="transmembrane region" description="Helical" evidence="7">
    <location>
        <begin position="220"/>
        <end position="241"/>
    </location>
</feature>
<dbReference type="InterPro" id="IPR011701">
    <property type="entry name" value="MFS"/>
</dbReference>
<evidence type="ECO:0000256" key="1">
    <source>
        <dbReference type="ARBA" id="ARBA00004651"/>
    </source>
</evidence>
<dbReference type="PROSITE" id="PS00217">
    <property type="entry name" value="SUGAR_TRANSPORT_2"/>
    <property type="match status" value="1"/>
</dbReference>
<organism evidence="9 10">
    <name type="scientific">Streptomyces enissocaesilis</name>
    <dbReference type="NCBI Taxonomy" id="332589"/>
    <lineage>
        <taxon>Bacteria</taxon>
        <taxon>Bacillati</taxon>
        <taxon>Actinomycetota</taxon>
        <taxon>Actinomycetes</taxon>
        <taxon>Kitasatosporales</taxon>
        <taxon>Streptomycetaceae</taxon>
        <taxon>Streptomyces</taxon>
        <taxon>Streptomyces rochei group</taxon>
    </lineage>
</organism>
<evidence type="ECO:0000256" key="4">
    <source>
        <dbReference type="ARBA" id="ARBA00022989"/>
    </source>
</evidence>
<evidence type="ECO:0000313" key="9">
    <source>
        <dbReference type="EMBL" id="GAA2926755.1"/>
    </source>
</evidence>
<name>A0ABN3WV09_9ACTN</name>
<evidence type="ECO:0000259" key="8">
    <source>
        <dbReference type="PROSITE" id="PS50850"/>
    </source>
</evidence>
<feature type="transmembrane region" description="Helical" evidence="7">
    <location>
        <begin position="253"/>
        <end position="273"/>
    </location>
</feature>
<evidence type="ECO:0000256" key="5">
    <source>
        <dbReference type="ARBA" id="ARBA00023136"/>
    </source>
</evidence>
<dbReference type="InterPro" id="IPR036259">
    <property type="entry name" value="MFS_trans_sf"/>
</dbReference>
<feature type="transmembrane region" description="Helical" evidence="7">
    <location>
        <begin position="56"/>
        <end position="77"/>
    </location>
</feature>
<evidence type="ECO:0000256" key="2">
    <source>
        <dbReference type="ARBA" id="ARBA00022475"/>
    </source>
</evidence>
<feature type="region of interest" description="Disordered" evidence="6">
    <location>
        <begin position="396"/>
        <end position="417"/>
    </location>
</feature>
<dbReference type="Proteomes" id="UP001500403">
    <property type="component" value="Unassembled WGS sequence"/>
</dbReference>
<feature type="transmembrane region" description="Helical" evidence="7">
    <location>
        <begin position="280"/>
        <end position="302"/>
    </location>
</feature>
<feature type="domain" description="Major facilitator superfamily (MFS) profile" evidence="8">
    <location>
        <begin position="19"/>
        <end position="397"/>
    </location>
</feature>
<reference evidence="9 10" key="1">
    <citation type="journal article" date="2019" name="Int. J. Syst. Evol. Microbiol.">
        <title>The Global Catalogue of Microorganisms (GCM) 10K type strain sequencing project: providing services to taxonomists for standard genome sequencing and annotation.</title>
        <authorList>
            <consortium name="The Broad Institute Genomics Platform"/>
            <consortium name="The Broad Institute Genome Sequencing Center for Infectious Disease"/>
            <person name="Wu L."/>
            <person name="Ma J."/>
        </authorList>
    </citation>
    <scope>NUCLEOTIDE SEQUENCE [LARGE SCALE GENOMIC DNA]</scope>
    <source>
        <strain evidence="9 10">JCM 9088</strain>
    </source>
</reference>
<dbReference type="EMBL" id="BAAAUD010000012">
    <property type="protein sequence ID" value="GAA2926755.1"/>
    <property type="molecule type" value="Genomic_DNA"/>
</dbReference>
<keyword evidence="2" id="KW-1003">Cell membrane</keyword>
<dbReference type="PANTHER" id="PTHR43124">
    <property type="entry name" value="PURINE EFFLUX PUMP PBUE"/>
    <property type="match status" value="1"/>
</dbReference>
<feature type="transmembrane region" description="Helical" evidence="7">
    <location>
        <begin position="168"/>
        <end position="191"/>
    </location>
</feature>
<dbReference type="Pfam" id="PF07690">
    <property type="entry name" value="MFS_1"/>
    <property type="match status" value="1"/>
</dbReference>
<dbReference type="Gene3D" id="1.20.1250.20">
    <property type="entry name" value="MFS general substrate transporter like domains"/>
    <property type="match status" value="1"/>
</dbReference>
<feature type="transmembrane region" description="Helical" evidence="7">
    <location>
        <begin position="308"/>
        <end position="331"/>
    </location>
</feature>
<evidence type="ECO:0000256" key="6">
    <source>
        <dbReference type="SAM" id="MobiDB-lite"/>
    </source>
</evidence>
<protein>
    <submittedName>
        <fullName evidence="9">MFS transporter</fullName>
    </submittedName>
</protein>
<feature type="transmembrane region" description="Helical" evidence="7">
    <location>
        <begin position="20"/>
        <end position="44"/>
    </location>
</feature>
<gene>
    <name evidence="9" type="ORF">GCM10010446_08950</name>
</gene>
<dbReference type="RefSeq" id="WP_344490939.1">
    <property type="nucleotide sequence ID" value="NZ_BAAAUD010000012.1"/>
</dbReference>
<feature type="transmembrane region" description="Helical" evidence="7">
    <location>
        <begin position="372"/>
        <end position="391"/>
    </location>
</feature>
<feature type="transmembrane region" description="Helical" evidence="7">
    <location>
        <begin position="343"/>
        <end position="366"/>
    </location>
</feature>
<dbReference type="InterPro" id="IPR050189">
    <property type="entry name" value="MFS_Efflux_Transporters"/>
</dbReference>
<evidence type="ECO:0000256" key="7">
    <source>
        <dbReference type="SAM" id="Phobius"/>
    </source>
</evidence>
<comment type="caution">
    <text evidence="9">The sequence shown here is derived from an EMBL/GenBank/DDBJ whole genome shotgun (WGS) entry which is preliminary data.</text>
</comment>
<dbReference type="InterPro" id="IPR005829">
    <property type="entry name" value="Sugar_transporter_CS"/>
</dbReference>
<dbReference type="PROSITE" id="PS50850">
    <property type="entry name" value="MFS"/>
    <property type="match status" value="1"/>
</dbReference>
<keyword evidence="3 7" id="KW-0812">Transmembrane</keyword>
<sequence length="417" mass="42902">MSTPAPESEPAPVPVRPGTLPLLLFASTLTVMAGSILAPVIQVIRGDLQLSGTEAGLIITTHSLSIAVTSPLAGWMLDRWGVRLPLAGGLVLYGLAGGTGLVAETYPALIASRIAFGAGAALVFSGTTLALLNLYKGPAQDRAMGWRGTATSMGGVLWPLLAGGVGGISWHLPFGVYLIGVPLGIATALLLPRERAKGTGRPAEKRLGAWQMLRRHRILLVWYGLQFCGSLLLYALVVFLPQRLAEAGVEDPLLVSLYTVGMSGAMSLIGLAYASLRTRLAYSVLLRGSLALWTAAFLLLAVAPNAPLLFLAPLLFGLGQGVFFPVTTVLIGEGVPAAVRGQATSLSGTATFAGQFASPLLIGPLIQATSPTTGFLIAATVPALALTALWISRAGTSGPQPGSPAPAPSPAPATRAE</sequence>
<accession>A0ABN3WV09</accession>
<feature type="transmembrane region" description="Helical" evidence="7">
    <location>
        <begin position="114"/>
        <end position="135"/>
    </location>
</feature>
<feature type="transmembrane region" description="Helical" evidence="7">
    <location>
        <begin position="83"/>
        <end position="102"/>
    </location>
</feature>
<comment type="subcellular location">
    <subcellularLocation>
        <location evidence="1">Cell membrane</location>
        <topology evidence="1">Multi-pass membrane protein</topology>
    </subcellularLocation>
</comment>
<evidence type="ECO:0000313" key="10">
    <source>
        <dbReference type="Proteomes" id="UP001500403"/>
    </source>
</evidence>
<keyword evidence="5 7" id="KW-0472">Membrane</keyword>
<evidence type="ECO:0000256" key="3">
    <source>
        <dbReference type="ARBA" id="ARBA00022692"/>
    </source>
</evidence>